<evidence type="ECO:0000256" key="1">
    <source>
        <dbReference type="SAM" id="Phobius"/>
    </source>
</evidence>
<comment type="caution">
    <text evidence="2">The sequence shown here is derived from an EMBL/GenBank/DDBJ whole genome shotgun (WGS) entry which is preliminary data.</text>
</comment>
<gene>
    <name evidence="2" type="ORF">ILYODFUR_031459</name>
</gene>
<evidence type="ECO:0000313" key="3">
    <source>
        <dbReference type="Proteomes" id="UP001482620"/>
    </source>
</evidence>
<keyword evidence="1" id="KW-0472">Membrane</keyword>
<proteinExistence type="predicted"/>
<keyword evidence="1" id="KW-1133">Transmembrane helix</keyword>
<dbReference type="Proteomes" id="UP001482620">
    <property type="component" value="Unassembled WGS sequence"/>
</dbReference>
<reference evidence="2 3" key="1">
    <citation type="submission" date="2021-06" db="EMBL/GenBank/DDBJ databases">
        <authorList>
            <person name="Palmer J.M."/>
        </authorList>
    </citation>
    <scope>NUCLEOTIDE SEQUENCE [LARGE SCALE GENOMIC DNA]</scope>
    <source>
        <strain evidence="3">if_2019</strain>
        <tissue evidence="2">Muscle</tissue>
    </source>
</reference>
<evidence type="ECO:0000313" key="2">
    <source>
        <dbReference type="EMBL" id="MEQ2257136.1"/>
    </source>
</evidence>
<name>A0ABV0VL69_9TELE</name>
<feature type="transmembrane region" description="Helical" evidence="1">
    <location>
        <begin position="12"/>
        <end position="32"/>
    </location>
</feature>
<sequence>MQLENLDLVKTALDIVINSVLICFVTTSMCHVKLGMIKETGFSVKTGFLTQMDNYRSNLHNFKIHILYVSLQLCSGLHELFKCSGLQLLSKQCPLPRHCFQEWY</sequence>
<keyword evidence="3" id="KW-1185">Reference proteome</keyword>
<accession>A0ABV0VL69</accession>
<dbReference type="EMBL" id="JAHRIQ010109155">
    <property type="protein sequence ID" value="MEQ2257136.1"/>
    <property type="molecule type" value="Genomic_DNA"/>
</dbReference>
<protein>
    <submittedName>
        <fullName evidence="2">Uncharacterized protein</fullName>
    </submittedName>
</protein>
<organism evidence="2 3">
    <name type="scientific">Ilyodon furcidens</name>
    <name type="common">goldbreast splitfin</name>
    <dbReference type="NCBI Taxonomy" id="33524"/>
    <lineage>
        <taxon>Eukaryota</taxon>
        <taxon>Metazoa</taxon>
        <taxon>Chordata</taxon>
        <taxon>Craniata</taxon>
        <taxon>Vertebrata</taxon>
        <taxon>Euteleostomi</taxon>
        <taxon>Actinopterygii</taxon>
        <taxon>Neopterygii</taxon>
        <taxon>Teleostei</taxon>
        <taxon>Neoteleostei</taxon>
        <taxon>Acanthomorphata</taxon>
        <taxon>Ovalentaria</taxon>
        <taxon>Atherinomorphae</taxon>
        <taxon>Cyprinodontiformes</taxon>
        <taxon>Goodeidae</taxon>
        <taxon>Ilyodon</taxon>
    </lineage>
</organism>
<keyword evidence="1" id="KW-0812">Transmembrane</keyword>